<dbReference type="EMBL" id="QGDQ01000011">
    <property type="protein sequence ID" value="PWJ53625.1"/>
    <property type="molecule type" value="Genomic_DNA"/>
</dbReference>
<organism evidence="1 2">
    <name type="scientific">Quadrisphaera granulorum</name>
    <dbReference type="NCBI Taxonomy" id="317664"/>
    <lineage>
        <taxon>Bacteria</taxon>
        <taxon>Bacillati</taxon>
        <taxon>Actinomycetota</taxon>
        <taxon>Actinomycetes</taxon>
        <taxon>Kineosporiales</taxon>
        <taxon>Kineosporiaceae</taxon>
        <taxon>Quadrisphaera</taxon>
    </lineage>
</organism>
<dbReference type="RefSeq" id="WP_211319430.1">
    <property type="nucleotide sequence ID" value="NZ_QGDQ01000011.1"/>
</dbReference>
<proteinExistence type="predicted"/>
<evidence type="ECO:0000313" key="1">
    <source>
        <dbReference type="EMBL" id="PWJ53625.1"/>
    </source>
</evidence>
<evidence type="ECO:0000313" key="2">
    <source>
        <dbReference type="Proteomes" id="UP000245469"/>
    </source>
</evidence>
<keyword evidence="2" id="KW-1185">Reference proteome</keyword>
<comment type="caution">
    <text evidence="1">The sequence shown here is derived from an EMBL/GenBank/DDBJ whole genome shotgun (WGS) entry which is preliminary data.</text>
</comment>
<sequence>MGPSYTARVAIDSDEERAWGRFAPGSVERRMLVDAGAHLGVELRPRMIRLDRARVEVEGIDAADRYIAQLVANQGAYKPAFRNKVMADFFKLLWLRQTIPGAPEPVLVIAEPVRRALAGWVGTAAAETGITVLVWGAGANGSVTAYGQDDA</sequence>
<accession>A0A316A7D2</accession>
<reference evidence="1 2" key="1">
    <citation type="submission" date="2018-03" db="EMBL/GenBank/DDBJ databases">
        <title>Genomic Encyclopedia of Archaeal and Bacterial Type Strains, Phase II (KMG-II): from individual species to whole genera.</title>
        <authorList>
            <person name="Goeker M."/>
        </authorList>
    </citation>
    <scope>NUCLEOTIDE SEQUENCE [LARGE SCALE GENOMIC DNA]</scope>
    <source>
        <strain evidence="1 2">DSM 44889</strain>
    </source>
</reference>
<dbReference type="AlphaFoldDB" id="A0A316A7D2"/>
<protein>
    <submittedName>
        <fullName evidence="1">Uncharacterized protein</fullName>
    </submittedName>
</protein>
<gene>
    <name evidence="1" type="ORF">BXY45_11128</name>
</gene>
<dbReference type="Proteomes" id="UP000245469">
    <property type="component" value="Unassembled WGS sequence"/>
</dbReference>
<name>A0A316A7D2_9ACTN</name>